<dbReference type="InterPro" id="IPR029068">
    <property type="entry name" value="Glyas_Bleomycin-R_OHBP_Dase"/>
</dbReference>
<dbReference type="InterPro" id="IPR000335">
    <property type="entry name" value="Bleomycin-R"/>
</dbReference>
<gene>
    <name evidence="3" type="ORF">SAMN02927900_01038</name>
</gene>
<evidence type="ECO:0000256" key="1">
    <source>
        <dbReference type="ARBA" id="ARBA00023251"/>
    </source>
</evidence>
<organism evidence="3 4">
    <name type="scientific">Rhizobium mongolense subsp. loessense</name>
    <dbReference type="NCBI Taxonomy" id="158890"/>
    <lineage>
        <taxon>Bacteria</taxon>
        <taxon>Pseudomonadati</taxon>
        <taxon>Pseudomonadota</taxon>
        <taxon>Alphaproteobacteria</taxon>
        <taxon>Hyphomicrobiales</taxon>
        <taxon>Rhizobiaceae</taxon>
        <taxon>Rhizobium/Agrobacterium group</taxon>
        <taxon>Rhizobium</taxon>
    </lineage>
</organism>
<dbReference type="Proteomes" id="UP000199542">
    <property type="component" value="Unassembled WGS sequence"/>
</dbReference>
<proteinExistence type="predicted"/>
<dbReference type="Pfam" id="PF19581">
    <property type="entry name" value="Glyoxalase_7"/>
    <property type="match status" value="1"/>
</dbReference>
<sequence>MEPTPARQQHRTTDPIFRIFDVDKAMEFYCGFLGFKLDWEHRFGDQFPLYCQVSRGNMLLHLSEHSGDASPCARAFVPVSGVCAFQAELVGKNYGYMKPGLEEAPWGSRCRSSTPPTTASPSAKSAERHGGSRKSSRFHQGIIKARTKATAESRDAIVRTWFHQVQSFR</sequence>
<dbReference type="EMBL" id="FMTM01000001">
    <property type="protein sequence ID" value="SCW36479.1"/>
    <property type="molecule type" value="Genomic_DNA"/>
</dbReference>
<dbReference type="GO" id="GO:0046677">
    <property type="term" value="P:response to antibiotic"/>
    <property type="evidence" value="ECO:0007669"/>
    <property type="project" value="UniProtKB-KW"/>
</dbReference>
<name>A0A1G4PWT2_9HYPH</name>
<feature type="region of interest" description="Disordered" evidence="2">
    <location>
        <begin position="105"/>
        <end position="141"/>
    </location>
</feature>
<evidence type="ECO:0000313" key="3">
    <source>
        <dbReference type="EMBL" id="SCW36479.1"/>
    </source>
</evidence>
<protein>
    <submittedName>
        <fullName evidence="3">Uncharacterized protein</fullName>
    </submittedName>
</protein>
<dbReference type="AlphaFoldDB" id="A0A1G4PWT2"/>
<reference evidence="3 4" key="1">
    <citation type="submission" date="2016-10" db="EMBL/GenBank/DDBJ databases">
        <authorList>
            <person name="de Groot N.N."/>
        </authorList>
    </citation>
    <scope>NUCLEOTIDE SEQUENCE [LARGE SCALE GENOMIC DNA]</scope>
    <source>
        <strain evidence="3 4">CGMCC 1.3401</strain>
    </source>
</reference>
<dbReference type="Gene3D" id="3.10.180.10">
    <property type="entry name" value="2,3-Dihydroxybiphenyl 1,2-Dioxygenase, domain 1"/>
    <property type="match status" value="1"/>
</dbReference>
<dbReference type="SUPFAM" id="SSF54593">
    <property type="entry name" value="Glyoxalase/Bleomycin resistance protein/Dihydroxybiphenyl dioxygenase"/>
    <property type="match status" value="1"/>
</dbReference>
<feature type="compositionally biased region" description="Low complexity" evidence="2">
    <location>
        <begin position="112"/>
        <end position="124"/>
    </location>
</feature>
<accession>A0A1G4PWT2</accession>
<evidence type="ECO:0000256" key="2">
    <source>
        <dbReference type="SAM" id="MobiDB-lite"/>
    </source>
</evidence>
<evidence type="ECO:0000313" key="4">
    <source>
        <dbReference type="Proteomes" id="UP000199542"/>
    </source>
</evidence>
<keyword evidence="1" id="KW-0046">Antibiotic resistance</keyword>